<organism evidence="2 3">
    <name type="scientific">Trichobilharzia regenti</name>
    <name type="common">Nasal bird schistosome</name>
    <dbReference type="NCBI Taxonomy" id="157069"/>
    <lineage>
        <taxon>Eukaryota</taxon>
        <taxon>Metazoa</taxon>
        <taxon>Spiralia</taxon>
        <taxon>Lophotrochozoa</taxon>
        <taxon>Platyhelminthes</taxon>
        <taxon>Trematoda</taxon>
        <taxon>Digenea</taxon>
        <taxon>Strigeidida</taxon>
        <taxon>Schistosomatoidea</taxon>
        <taxon>Schistosomatidae</taxon>
        <taxon>Trichobilharzia</taxon>
    </lineage>
</organism>
<feature type="transmembrane region" description="Helical" evidence="1">
    <location>
        <begin position="166"/>
        <end position="187"/>
    </location>
</feature>
<feature type="transmembrane region" description="Helical" evidence="1">
    <location>
        <begin position="46"/>
        <end position="65"/>
    </location>
</feature>
<dbReference type="AlphaFoldDB" id="A0AA85JJ34"/>
<feature type="transmembrane region" description="Helical" evidence="1">
    <location>
        <begin position="16"/>
        <end position="34"/>
    </location>
</feature>
<dbReference type="Proteomes" id="UP000050795">
    <property type="component" value="Unassembled WGS sequence"/>
</dbReference>
<evidence type="ECO:0000256" key="1">
    <source>
        <dbReference type="SAM" id="Phobius"/>
    </source>
</evidence>
<proteinExistence type="predicted"/>
<keyword evidence="2" id="KW-1185">Reference proteome</keyword>
<keyword evidence="1" id="KW-0812">Transmembrane</keyword>
<sequence>MIQTGTFSDGTDDRGVASSGFYLVTYIAILYFWLVKTTCEWCKNLAPYQVVSSILIVITFSEWMFSLRKKNNIYLTITTLGIMNILTTVSVAPVAIYYSGVLIMSVMTITPFLCALIALVTYNVKITPLMYNKIIGIFTALIMVSWAKGLLTFISSGHTQIQGSLAVGFSLSIILAIFVIMSWMFGITKRTMAIGEYKDASIVIYILNELLFLSLINI</sequence>
<keyword evidence="1" id="KW-0472">Membrane</keyword>
<feature type="transmembrane region" description="Helical" evidence="1">
    <location>
        <begin position="134"/>
        <end position="154"/>
    </location>
</feature>
<protein>
    <submittedName>
        <fullName evidence="3">Uncharacterized protein</fullName>
    </submittedName>
</protein>
<feature type="transmembrane region" description="Helical" evidence="1">
    <location>
        <begin position="102"/>
        <end position="122"/>
    </location>
</feature>
<dbReference type="WBParaSite" id="TREG1_23410.1">
    <property type="protein sequence ID" value="TREG1_23410.1"/>
    <property type="gene ID" value="TREG1_23410"/>
</dbReference>
<reference evidence="2" key="1">
    <citation type="submission" date="2022-06" db="EMBL/GenBank/DDBJ databases">
        <authorList>
            <person name="Berger JAMES D."/>
            <person name="Berger JAMES D."/>
        </authorList>
    </citation>
    <scope>NUCLEOTIDE SEQUENCE [LARGE SCALE GENOMIC DNA]</scope>
</reference>
<keyword evidence="1" id="KW-1133">Transmembrane helix</keyword>
<evidence type="ECO:0000313" key="3">
    <source>
        <dbReference type="WBParaSite" id="TREG1_23410.1"/>
    </source>
</evidence>
<name>A0AA85JJ34_TRIRE</name>
<evidence type="ECO:0000313" key="2">
    <source>
        <dbReference type="Proteomes" id="UP000050795"/>
    </source>
</evidence>
<accession>A0AA85JJ34</accession>
<feature type="transmembrane region" description="Helical" evidence="1">
    <location>
        <begin position="72"/>
        <end position="96"/>
    </location>
</feature>
<reference evidence="3" key="2">
    <citation type="submission" date="2023-11" db="UniProtKB">
        <authorList>
            <consortium name="WormBaseParasite"/>
        </authorList>
    </citation>
    <scope>IDENTIFICATION</scope>
</reference>